<keyword evidence="5 8" id="KW-1133">Transmembrane helix</keyword>
<evidence type="ECO:0000256" key="2">
    <source>
        <dbReference type="ARBA" id="ARBA00022448"/>
    </source>
</evidence>
<accession>A0A3E0G405</accession>
<feature type="compositionally biased region" description="Low complexity" evidence="7">
    <location>
        <begin position="165"/>
        <end position="194"/>
    </location>
</feature>
<dbReference type="PANTHER" id="PTHR43495">
    <property type="entry name" value="GABA PERMEASE"/>
    <property type="match status" value="1"/>
</dbReference>
<keyword evidence="6 8" id="KW-0472">Membrane</keyword>
<feature type="transmembrane region" description="Helical" evidence="8">
    <location>
        <begin position="71"/>
        <end position="91"/>
    </location>
</feature>
<evidence type="ECO:0000256" key="3">
    <source>
        <dbReference type="ARBA" id="ARBA00022692"/>
    </source>
</evidence>
<comment type="caution">
    <text evidence="10">The sequence shown here is derived from an EMBL/GenBank/DDBJ whole genome shotgun (WGS) entry which is preliminary data.</text>
</comment>
<evidence type="ECO:0000256" key="8">
    <source>
        <dbReference type="SAM" id="Phobius"/>
    </source>
</evidence>
<organism evidence="10 11">
    <name type="scientific">Kutzneria buriramensis</name>
    <dbReference type="NCBI Taxonomy" id="1045776"/>
    <lineage>
        <taxon>Bacteria</taxon>
        <taxon>Bacillati</taxon>
        <taxon>Actinomycetota</taxon>
        <taxon>Actinomycetes</taxon>
        <taxon>Pseudonocardiales</taxon>
        <taxon>Pseudonocardiaceae</taxon>
        <taxon>Kutzneria</taxon>
    </lineage>
</organism>
<feature type="region of interest" description="Disordered" evidence="7">
    <location>
        <begin position="164"/>
        <end position="196"/>
    </location>
</feature>
<feature type="domain" description="Amino acid permease/ SLC12A" evidence="9">
    <location>
        <begin position="2"/>
        <end position="148"/>
    </location>
</feature>
<keyword evidence="2" id="KW-0813">Transport</keyword>
<feature type="transmembrane region" description="Helical" evidence="8">
    <location>
        <begin position="33"/>
        <end position="51"/>
    </location>
</feature>
<evidence type="ECO:0000256" key="6">
    <source>
        <dbReference type="ARBA" id="ARBA00023136"/>
    </source>
</evidence>
<name>A0A3E0G405_9PSEU</name>
<gene>
    <name evidence="10" type="ORF">BCF44_14518</name>
</gene>
<evidence type="ECO:0000256" key="7">
    <source>
        <dbReference type="SAM" id="MobiDB-lite"/>
    </source>
</evidence>
<dbReference type="Pfam" id="PF00324">
    <property type="entry name" value="AA_permease"/>
    <property type="match status" value="1"/>
</dbReference>
<evidence type="ECO:0000313" key="10">
    <source>
        <dbReference type="EMBL" id="REH17475.1"/>
    </source>
</evidence>
<dbReference type="EMBL" id="QUNO01000045">
    <property type="protein sequence ID" value="REH17475.1"/>
    <property type="molecule type" value="Genomic_DNA"/>
</dbReference>
<feature type="transmembrane region" description="Helical" evidence="8">
    <location>
        <begin position="112"/>
        <end position="131"/>
    </location>
</feature>
<evidence type="ECO:0000256" key="4">
    <source>
        <dbReference type="ARBA" id="ARBA00022970"/>
    </source>
</evidence>
<evidence type="ECO:0000259" key="9">
    <source>
        <dbReference type="Pfam" id="PF00324"/>
    </source>
</evidence>
<keyword evidence="3 8" id="KW-0812">Transmembrane</keyword>
<comment type="subcellular location">
    <subcellularLocation>
        <location evidence="1">Membrane</location>
        <topology evidence="1">Multi-pass membrane protein</topology>
    </subcellularLocation>
</comment>
<dbReference type="Gene3D" id="1.20.1740.10">
    <property type="entry name" value="Amino acid/polyamine transporter I"/>
    <property type="match status" value="1"/>
</dbReference>
<proteinExistence type="predicted"/>
<keyword evidence="11" id="KW-1185">Reference proteome</keyword>
<dbReference type="PANTHER" id="PTHR43495:SF5">
    <property type="entry name" value="GAMMA-AMINOBUTYRIC ACID PERMEASE"/>
    <property type="match status" value="1"/>
</dbReference>
<reference evidence="10 11" key="1">
    <citation type="submission" date="2018-08" db="EMBL/GenBank/DDBJ databases">
        <title>Genomic Encyclopedia of Archaeal and Bacterial Type Strains, Phase II (KMG-II): from individual species to whole genera.</title>
        <authorList>
            <person name="Goeker M."/>
        </authorList>
    </citation>
    <scope>NUCLEOTIDE SEQUENCE [LARGE SCALE GENOMIC DNA]</scope>
    <source>
        <strain evidence="10 11">DSM 45791</strain>
    </source>
</reference>
<evidence type="ECO:0000256" key="1">
    <source>
        <dbReference type="ARBA" id="ARBA00004141"/>
    </source>
</evidence>
<dbReference type="Proteomes" id="UP000256269">
    <property type="component" value="Unassembled WGS sequence"/>
</dbReference>
<sequence>MVLFSAVILVVNALTVNFFGTLEYWFSMVKVTAIAVFVVLGFVLIFFGLPGQHATGFGNLTSHGGLMPGGFGGLGIAMIFALFSYFGTEVVSVTAAESKDSVRDIPRAARKMVLRIGFFYVLAVIVIVSIVPWTVAAQDSSPFVNVFAPLWSLAACGATASATVRRPSTSPAPPSATTTCSSAATTRSPWASTIPPRPPPTCPPTYAAAQPPTPSACWTPSTPPALSCHPGLSSAGGVKTGCRSMISTVHFEWWIMRWCMLQSSTRLSRLVHPPSAQWVTWWAWHCLGLR</sequence>
<feature type="transmembrane region" description="Helical" evidence="8">
    <location>
        <begin position="6"/>
        <end position="26"/>
    </location>
</feature>
<evidence type="ECO:0000256" key="5">
    <source>
        <dbReference type="ARBA" id="ARBA00022989"/>
    </source>
</evidence>
<dbReference type="GO" id="GO:0055085">
    <property type="term" value="P:transmembrane transport"/>
    <property type="evidence" value="ECO:0007669"/>
    <property type="project" value="InterPro"/>
</dbReference>
<evidence type="ECO:0000313" key="11">
    <source>
        <dbReference type="Proteomes" id="UP000256269"/>
    </source>
</evidence>
<keyword evidence="4" id="KW-0029">Amino-acid transport</keyword>
<protein>
    <submittedName>
        <fullName evidence="10">Amino acid permease-like protein</fullName>
    </submittedName>
</protein>
<dbReference type="InterPro" id="IPR004841">
    <property type="entry name" value="AA-permease/SLC12A_dom"/>
</dbReference>
<dbReference type="GO" id="GO:0016020">
    <property type="term" value="C:membrane"/>
    <property type="evidence" value="ECO:0007669"/>
    <property type="project" value="UniProtKB-SubCell"/>
</dbReference>
<dbReference type="AlphaFoldDB" id="A0A3E0G405"/>
<dbReference type="GO" id="GO:0006865">
    <property type="term" value="P:amino acid transport"/>
    <property type="evidence" value="ECO:0007669"/>
    <property type="project" value="UniProtKB-KW"/>
</dbReference>